<dbReference type="Proteomes" id="UP001500968">
    <property type="component" value="Unassembled WGS sequence"/>
</dbReference>
<gene>
    <name evidence="2" type="ORF">GCM10022386_12230</name>
</gene>
<sequence>MSSQVSIIMATYNRAHFIVETLQSIQNQTFSDFECLIIDDGGTDNTQDVIAPILAHDHRFTYHKRPSQYHKGLPGCRNFGIDLAKGKYLIFFDDDDIVHPQNLECCVAELNQPEVAFCRYQRAAFEGDFDYQFDYSKTYTKFAVYSKDVEKMLTYKLPFNSCAVMWRKSCFEQNRFVETLMFAEEWELYSRILASGVQGVSINKTLFFGRKHYNSNTGEFSRRNEMRIVSKKDAVLLIVENLNKKNMLTPTLMRFFVQMALGYKKYNLFSEILSKLDLSFGRQMYWRILYTFLPFRLSLIRLRKKLTS</sequence>
<dbReference type="Gene3D" id="3.90.550.10">
    <property type="entry name" value="Spore Coat Polysaccharide Biosynthesis Protein SpsA, Chain A"/>
    <property type="match status" value="1"/>
</dbReference>
<protein>
    <recommendedName>
        <fullName evidence="1">Glycosyltransferase 2-like domain-containing protein</fullName>
    </recommendedName>
</protein>
<dbReference type="CDD" id="cd00761">
    <property type="entry name" value="Glyco_tranf_GTA_type"/>
    <property type="match status" value="1"/>
</dbReference>
<evidence type="ECO:0000259" key="1">
    <source>
        <dbReference type="Pfam" id="PF00535"/>
    </source>
</evidence>
<dbReference type="PANTHER" id="PTHR43685:SF2">
    <property type="entry name" value="GLYCOSYLTRANSFERASE 2-LIKE DOMAIN-CONTAINING PROTEIN"/>
    <property type="match status" value="1"/>
</dbReference>
<dbReference type="InterPro" id="IPR001173">
    <property type="entry name" value="Glyco_trans_2-like"/>
</dbReference>
<comment type="caution">
    <text evidence="2">The sequence shown here is derived from an EMBL/GenBank/DDBJ whole genome shotgun (WGS) entry which is preliminary data.</text>
</comment>
<organism evidence="2 3">
    <name type="scientific">Flavobacterium cheonhonense</name>
    <dbReference type="NCBI Taxonomy" id="706185"/>
    <lineage>
        <taxon>Bacteria</taxon>
        <taxon>Pseudomonadati</taxon>
        <taxon>Bacteroidota</taxon>
        <taxon>Flavobacteriia</taxon>
        <taxon>Flavobacteriales</taxon>
        <taxon>Flavobacteriaceae</taxon>
        <taxon>Flavobacterium</taxon>
    </lineage>
</organism>
<feature type="domain" description="Glycosyltransferase 2-like" evidence="1">
    <location>
        <begin position="6"/>
        <end position="167"/>
    </location>
</feature>
<dbReference type="PANTHER" id="PTHR43685">
    <property type="entry name" value="GLYCOSYLTRANSFERASE"/>
    <property type="match status" value="1"/>
</dbReference>
<evidence type="ECO:0000313" key="3">
    <source>
        <dbReference type="Proteomes" id="UP001500968"/>
    </source>
</evidence>
<evidence type="ECO:0000313" key="2">
    <source>
        <dbReference type="EMBL" id="GAA4029928.1"/>
    </source>
</evidence>
<dbReference type="RefSeq" id="WP_324691491.1">
    <property type="nucleotide sequence ID" value="NZ_BAABCR010000014.1"/>
</dbReference>
<dbReference type="SUPFAM" id="SSF53448">
    <property type="entry name" value="Nucleotide-diphospho-sugar transferases"/>
    <property type="match status" value="1"/>
</dbReference>
<dbReference type="InterPro" id="IPR029044">
    <property type="entry name" value="Nucleotide-diphossugar_trans"/>
</dbReference>
<reference evidence="3" key="1">
    <citation type="journal article" date="2019" name="Int. J. Syst. Evol. Microbiol.">
        <title>The Global Catalogue of Microorganisms (GCM) 10K type strain sequencing project: providing services to taxonomists for standard genome sequencing and annotation.</title>
        <authorList>
            <consortium name="The Broad Institute Genomics Platform"/>
            <consortium name="The Broad Institute Genome Sequencing Center for Infectious Disease"/>
            <person name="Wu L."/>
            <person name="Ma J."/>
        </authorList>
    </citation>
    <scope>NUCLEOTIDE SEQUENCE [LARGE SCALE GENOMIC DNA]</scope>
    <source>
        <strain evidence="3">JCM 17064</strain>
    </source>
</reference>
<keyword evidence="3" id="KW-1185">Reference proteome</keyword>
<proteinExistence type="predicted"/>
<dbReference type="Pfam" id="PF00535">
    <property type="entry name" value="Glycos_transf_2"/>
    <property type="match status" value="1"/>
</dbReference>
<name>A0ABP7TQZ2_9FLAO</name>
<accession>A0ABP7TQZ2</accession>
<dbReference type="InterPro" id="IPR050834">
    <property type="entry name" value="Glycosyltransf_2"/>
</dbReference>
<dbReference type="EMBL" id="BAABCR010000014">
    <property type="protein sequence ID" value="GAA4029928.1"/>
    <property type="molecule type" value="Genomic_DNA"/>
</dbReference>